<gene>
    <name evidence="4" type="ORF">bsdtb5_37850</name>
</gene>
<feature type="domain" description="DZANK-type" evidence="1">
    <location>
        <begin position="140"/>
        <end position="186"/>
    </location>
</feature>
<dbReference type="InterPro" id="IPR026870">
    <property type="entry name" value="Zinc_ribbon_dom"/>
</dbReference>
<evidence type="ECO:0000259" key="1">
    <source>
        <dbReference type="Pfam" id="PF12773"/>
    </source>
</evidence>
<proteinExistence type="predicted"/>
<dbReference type="Pfam" id="PF13240">
    <property type="entry name" value="Zn_Ribbon_1"/>
    <property type="match status" value="1"/>
</dbReference>
<feature type="domain" description="Zinc-ribbon" evidence="2">
    <location>
        <begin position="195"/>
        <end position="214"/>
    </location>
</feature>
<evidence type="ECO:0000259" key="3">
    <source>
        <dbReference type="Pfam" id="PF13421"/>
    </source>
</evidence>
<dbReference type="SUPFAM" id="SSF144020">
    <property type="entry name" value="FdhE-like"/>
    <property type="match status" value="1"/>
</dbReference>
<sequence>MVIKVKSIIADIIINNKISALEISTKLEELSEKVQNDLISEMGEYGMSIPTFFIESINFPDEDFEKINKILEDKAEFEIMGDQRYATKRSFDVYEGAAKNQGGVAGAMLAGGVALGAGVNMLNSMNQTMATPNTEKTVICPSCNTTVPKEYKFCNNCGTSLEIKRKKCIKCNAENAIGAKFCNNCGANLQIKICECGYQLDPGAKFCPECGNKVI</sequence>
<name>A0A7R7EP59_9FIRM</name>
<feature type="domain" description="SPFH" evidence="3">
    <location>
        <begin position="5"/>
        <end position="69"/>
    </location>
</feature>
<reference evidence="4 5" key="1">
    <citation type="submission" date="2020-11" db="EMBL/GenBank/DDBJ databases">
        <title>Draft genome sequencing of a Lachnospiraceae strain isolated from anoxic soil subjected to BSD treatment.</title>
        <authorList>
            <person name="Uek A."/>
            <person name="Tonouchi A."/>
        </authorList>
    </citation>
    <scope>NUCLEOTIDE SEQUENCE [LARGE SCALE GENOMIC DNA]</scope>
    <source>
        <strain evidence="4 5">TB5</strain>
    </source>
</reference>
<dbReference type="InterPro" id="IPR025874">
    <property type="entry name" value="DZR"/>
</dbReference>
<dbReference type="InterPro" id="IPR024064">
    <property type="entry name" value="FdhE-like_sf"/>
</dbReference>
<protein>
    <recommendedName>
        <fullName evidence="6">DZANK-type domain-containing protein</fullName>
    </recommendedName>
</protein>
<dbReference type="InterPro" id="IPR033880">
    <property type="entry name" value="SPFH_YdjI"/>
</dbReference>
<dbReference type="EMBL" id="AP024169">
    <property type="protein sequence ID" value="BCN32490.1"/>
    <property type="molecule type" value="Genomic_DNA"/>
</dbReference>
<dbReference type="Pfam" id="PF12773">
    <property type="entry name" value="DZR"/>
    <property type="match status" value="1"/>
</dbReference>
<dbReference type="PANTHER" id="PTHR37826:SF2">
    <property type="entry name" value="ZINC-RIBBON DOMAIN-CONTAINING PROTEIN"/>
    <property type="match status" value="1"/>
</dbReference>
<accession>A0A7R7EP59</accession>
<evidence type="ECO:0000313" key="5">
    <source>
        <dbReference type="Proteomes" id="UP000595897"/>
    </source>
</evidence>
<dbReference type="Proteomes" id="UP000595897">
    <property type="component" value="Chromosome"/>
</dbReference>
<organism evidence="4 5">
    <name type="scientific">Anaeromicropila herbilytica</name>
    <dbReference type="NCBI Taxonomy" id="2785025"/>
    <lineage>
        <taxon>Bacteria</taxon>
        <taxon>Bacillati</taxon>
        <taxon>Bacillota</taxon>
        <taxon>Clostridia</taxon>
        <taxon>Lachnospirales</taxon>
        <taxon>Lachnospiraceae</taxon>
        <taxon>Anaeromicropila</taxon>
    </lineage>
</organism>
<dbReference type="Pfam" id="PF13421">
    <property type="entry name" value="Band_7_1"/>
    <property type="match status" value="1"/>
</dbReference>
<dbReference type="PANTHER" id="PTHR37826">
    <property type="entry name" value="FLOTILLIN BAND_7_5 DOMAIN PROTEIN"/>
    <property type="match status" value="1"/>
</dbReference>
<keyword evidence="5" id="KW-1185">Reference proteome</keyword>
<dbReference type="AlphaFoldDB" id="A0A7R7EP59"/>
<evidence type="ECO:0000313" key="4">
    <source>
        <dbReference type="EMBL" id="BCN32490.1"/>
    </source>
</evidence>
<dbReference type="KEGG" id="ahb:bsdtb5_37850"/>
<evidence type="ECO:0008006" key="6">
    <source>
        <dbReference type="Google" id="ProtNLM"/>
    </source>
</evidence>
<evidence type="ECO:0000259" key="2">
    <source>
        <dbReference type="Pfam" id="PF13240"/>
    </source>
</evidence>